<evidence type="ECO:0000259" key="1">
    <source>
        <dbReference type="Pfam" id="PF13966"/>
    </source>
</evidence>
<accession>A0A0A8ZJQ5</accession>
<dbReference type="Pfam" id="PF13966">
    <property type="entry name" value="zf-RVT"/>
    <property type="match status" value="1"/>
</dbReference>
<dbReference type="EMBL" id="GBRH01260910">
    <property type="protein sequence ID" value="JAD36985.1"/>
    <property type="molecule type" value="Transcribed_RNA"/>
</dbReference>
<evidence type="ECO:0000313" key="2">
    <source>
        <dbReference type="EMBL" id="JAD36985.1"/>
    </source>
</evidence>
<organism evidence="2">
    <name type="scientific">Arundo donax</name>
    <name type="common">Giant reed</name>
    <name type="synonym">Donax arundinaceus</name>
    <dbReference type="NCBI Taxonomy" id="35708"/>
    <lineage>
        <taxon>Eukaryota</taxon>
        <taxon>Viridiplantae</taxon>
        <taxon>Streptophyta</taxon>
        <taxon>Embryophyta</taxon>
        <taxon>Tracheophyta</taxon>
        <taxon>Spermatophyta</taxon>
        <taxon>Magnoliopsida</taxon>
        <taxon>Liliopsida</taxon>
        <taxon>Poales</taxon>
        <taxon>Poaceae</taxon>
        <taxon>PACMAD clade</taxon>
        <taxon>Arundinoideae</taxon>
        <taxon>Arundineae</taxon>
        <taxon>Arundo</taxon>
    </lineage>
</organism>
<dbReference type="InterPro" id="IPR026960">
    <property type="entry name" value="RVT-Znf"/>
</dbReference>
<name>A0A0A8ZJQ5_ARUDO</name>
<reference evidence="2" key="2">
    <citation type="journal article" date="2015" name="Data Brief">
        <title>Shoot transcriptome of the giant reed, Arundo donax.</title>
        <authorList>
            <person name="Barrero R.A."/>
            <person name="Guerrero F.D."/>
            <person name="Moolhuijzen P."/>
            <person name="Goolsby J.A."/>
            <person name="Tidwell J."/>
            <person name="Bellgard S.E."/>
            <person name="Bellgard M.I."/>
        </authorList>
    </citation>
    <scope>NUCLEOTIDE SEQUENCE</scope>
    <source>
        <tissue evidence="2">Shoot tissue taken approximately 20 cm above the soil surface</tissue>
    </source>
</reference>
<sequence>MAVSGFELQEGEADRHIWTPASSGVYSAKSAYQHLFAGSIPFDLYTRTWKAWAPLRCKIFIWLATLNRC</sequence>
<protein>
    <recommendedName>
        <fullName evidence="1">Reverse transcriptase zinc-binding domain-containing protein</fullName>
    </recommendedName>
</protein>
<dbReference type="AlphaFoldDB" id="A0A0A8ZJQ5"/>
<reference evidence="2" key="1">
    <citation type="submission" date="2014-09" db="EMBL/GenBank/DDBJ databases">
        <authorList>
            <person name="Magalhaes I.L.F."/>
            <person name="Oliveira U."/>
            <person name="Santos F.R."/>
            <person name="Vidigal T.H.D.A."/>
            <person name="Brescovit A.D."/>
            <person name="Santos A.J."/>
        </authorList>
    </citation>
    <scope>NUCLEOTIDE SEQUENCE</scope>
    <source>
        <tissue evidence="2">Shoot tissue taken approximately 20 cm above the soil surface</tissue>
    </source>
</reference>
<feature type="domain" description="Reverse transcriptase zinc-binding" evidence="1">
    <location>
        <begin position="26"/>
        <end position="69"/>
    </location>
</feature>
<proteinExistence type="predicted"/>